<name>A0A1L0BMR1_9ASCO</name>
<feature type="active site" description="Acyl-ester intermediate" evidence="3">
    <location>
        <position position="247"/>
    </location>
</feature>
<comment type="similarity">
    <text evidence="1">Belongs to the amidase family.</text>
</comment>
<feature type="binding site" evidence="4">
    <location>
        <begin position="244"/>
        <end position="247"/>
    </location>
    <ligand>
        <name>substrate</name>
    </ligand>
</feature>
<dbReference type="PANTHER" id="PTHR46072">
    <property type="entry name" value="AMIDASE-RELATED-RELATED"/>
    <property type="match status" value="1"/>
</dbReference>
<dbReference type="Proteomes" id="UP000182259">
    <property type="component" value="Chromosome II"/>
</dbReference>
<feature type="active site" description="Charge relay system" evidence="3">
    <location>
        <position position="223"/>
    </location>
</feature>
<evidence type="ECO:0000256" key="2">
    <source>
        <dbReference type="ARBA" id="ARBA00022801"/>
    </source>
</evidence>
<dbReference type="Pfam" id="PF01425">
    <property type="entry name" value="Amidase"/>
    <property type="match status" value="1"/>
</dbReference>
<dbReference type="PIRSF" id="PIRSF001221">
    <property type="entry name" value="Amidase_fungi"/>
    <property type="match status" value="1"/>
</dbReference>
<protein>
    <submittedName>
        <fullName evidence="6">CIC11C00000005081</fullName>
    </submittedName>
</protein>
<accession>A0A1L0BMR1</accession>
<keyword evidence="2" id="KW-0378">Hydrolase</keyword>
<dbReference type="GO" id="GO:0016787">
    <property type="term" value="F:hydrolase activity"/>
    <property type="evidence" value="ECO:0007669"/>
    <property type="project" value="UniProtKB-KW"/>
</dbReference>
<evidence type="ECO:0000256" key="1">
    <source>
        <dbReference type="ARBA" id="ARBA00009199"/>
    </source>
</evidence>
<dbReference type="SUPFAM" id="SSF75304">
    <property type="entry name" value="Amidase signature (AS) enzymes"/>
    <property type="match status" value="1"/>
</dbReference>
<feature type="binding site" evidence="4">
    <location>
        <position position="197"/>
    </location>
    <ligand>
        <name>substrate</name>
    </ligand>
</feature>
<dbReference type="EMBL" id="LT635765">
    <property type="protein sequence ID" value="SGZ52665.1"/>
    <property type="molecule type" value="Genomic_DNA"/>
</dbReference>
<dbReference type="Gene3D" id="3.90.1300.10">
    <property type="entry name" value="Amidase signature (AS) domain"/>
    <property type="match status" value="1"/>
</dbReference>
<evidence type="ECO:0000256" key="3">
    <source>
        <dbReference type="PIRSR" id="PIRSR001221-1"/>
    </source>
</evidence>
<feature type="domain" description="Amidase" evidence="5">
    <location>
        <begin position="92"/>
        <end position="544"/>
    </location>
</feature>
<organism evidence="6 7">
    <name type="scientific">Sungouiella intermedia</name>
    <dbReference type="NCBI Taxonomy" id="45354"/>
    <lineage>
        <taxon>Eukaryota</taxon>
        <taxon>Fungi</taxon>
        <taxon>Dikarya</taxon>
        <taxon>Ascomycota</taxon>
        <taxon>Saccharomycotina</taxon>
        <taxon>Pichiomycetes</taxon>
        <taxon>Metschnikowiaceae</taxon>
        <taxon>Sungouiella</taxon>
    </lineage>
</organism>
<evidence type="ECO:0000256" key="4">
    <source>
        <dbReference type="PIRSR" id="PIRSR001221-2"/>
    </source>
</evidence>
<proteinExistence type="inferred from homology"/>
<feature type="active site" description="Charge relay system" evidence="3">
    <location>
        <position position="148"/>
    </location>
</feature>
<dbReference type="PANTHER" id="PTHR46072:SF4">
    <property type="entry name" value="AMIDASE C550.07-RELATED"/>
    <property type="match status" value="1"/>
</dbReference>
<evidence type="ECO:0000313" key="6">
    <source>
        <dbReference type="EMBL" id="SGZ52665.1"/>
    </source>
</evidence>
<reference evidence="6 7" key="1">
    <citation type="submission" date="2016-10" db="EMBL/GenBank/DDBJ databases">
        <authorList>
            <person name="de Groot N.N."/>
        </authorList>
    </citation>
    <scope>NUCLEOTIDE SEQUENCE [LARGE SCALE GENOMIC DNA]</scope>
    <source>
        <strain evidence="6 7">PYCC 4715</strain>
    </source>
</reference>
<dbReference type="AlphaFoldDB" id="A0A1L0BMR1"/>
<dbReference type="InterPro" id="IPR036928">
    <property type="entry name" value="AS_sf"/>
</dbReference>
<dbReference type="InterPro" id="IPR023631">
    <property type="entry name" value="Amidase_dom"/>
</dbReference>
<gene>
    <name evidence="6" type="ORF">SAMEA4029009_CIC11G00000005081</name>
</gene>
<sequence>MFSETTNTTSDPVKFAEWEPKIQEYRDQLKAGILDDFKAPDHLLPSEEELDKGLDVTEFAVKFLTPEELAITETPGTELATQLAAGKLTAVEVFTAFAKRATIAHQLTNCAMQLFVDEGLERAKELDEYYKTHGKTMGPLHGLPLSLKEHYSYKGKVTHLSYVGWLDNVSPEFALTLKDMLAQGAIFYIRTTEPQLLMHLCTNNNITGKCRNPHNTSLTPGGSSSGEGAIAAMKGSVFGLGSDIGGSIRVPAAFCGVWGLRPTQKRISLMNSVSAYIDQGQEVVYPVLGPLARNADDIDLFMKSLLDREPWTVDPLVLPIPWRDVPEPEAKSLKIAICYDDGIVKPTPPILRALKIAEEKLKEAGVEVVEWKNTDVEKIVKACNSGYNYDGNVAQKKALAASGEPLTKLSDIYLAFGCGDAGLTGKGVQDICYTRDLNRVKYTQIMNDEGISFILSPTYASVASKPEVIKYWGYSNLWNILDFPNVVFPSGLKVDNELDKVDESFIPRNEVEEYEYSLYTSPEDFAGAPIALQLTGRRYCDENVVKAAKVLESIIVA</sequence>
<evidence type="ECO:0000313" key="7">
    <source>
        <dbReference type="Proteomes" id="UP000182259"/>
    </source>
</evidence>
<feature type="binding site" evidence="4">
    <location>
        <position position="223"/>
    </location>
    <ligand>
        <name>substrate</name>
    </ligand>
</feature>
<evidence type="ECO:0000259" key="5">
    <source>
        <dbReference type="Pfam" id="PF01425"/>
    </source>
</evidence>